<dbReference type="InterPro" id="IPR011990">
    <property type="entry name" value="TPR-like_helical_dom_sf"/>
</dbReference>
<feature type="transmembrane region" description="Helical" evidence="5">
    <location>
        <begin position="236"/>
        <end position="251"/>
    </location>
</feature>
<dbReference type="EMBL" id="CP000930">
    <property type="protein sequence ID" value="ABZ83440.1"/>
    <property type="molecule type" value="Genomic_DNA"/>
</dbReference>
<dbReference type="Gene3D" id="1.25.40.10">
    <property type="entry name" value="Tetratricopeptide repeat domain"/>
    <property type="match status" value="1"/>
</dbReference>
<keyword evidence="4 5" id="KW-0472">Membrane</keyword>
<dbReference type="STRING" id="498761.HM1_1134"/>
<evidence type="ECO:0000259" key="6">
    <source>
        <dbReference type="Pfam" id="PF04932"/>
    </source>
</evidence>
<dbReference type="InterPro" id="IPR051533">
    <property type="entry name" value="WaaL-like"/>
</dbReference>
<feature type="transmembrane region" description="Helical" evidence="5">
    <location>
        <begin position="545"/>
        <end position="566"/>
    </location>
</feature>
<evidence type="ECO:0000256" key="5">
    <source>
        <dbReference type="SAM" id="Phobius"/>
    </source>
</evidence>
<reference evidence="7 8" key="1">
    <citation type="journal article" date="2008" name="J. Bacteriol.">
        <title>The genome of Heliobacterium modesticaldum, a phototrophic representative of the Firmicutes containing the simplest photosynthetic apparatus.</title>
        <authorList>
            <person name="Sattley W.M."/>
            <person name="Madigan M.T."/>
            <person name="Swingley W.D."/>
            <person name="Cheung P.C."/>
            <person name="Clocksin K.M."/>
            <person name="Conrad A.L."/>
            <person name="Dejesa L.C."/>
            <person name="Honchak B.M."/>
            <person name="Jung D.O."/>
            <person name="Karbach L.E."/>
            <person name="Kurdoglu A."/>
            <person name="Lahiri S."/>
            <person name="Mastrian S.D."/>
            <person name="Page L.E."/>
            <person name="Taylor H.L."/>
            <person name="Wang Z.T."/>
            <person name="Raymond J."/>
            <person name="Chen M."/>
            <person name="Blankenship R.E."/>
            <person name="Touchman J.W."/>
        </authorList>
    </citation>
    <scope>NUCLEOTIDE SEQUENCE [LARGE SCALE GENOMIC DNA]</scope>
    <source>
        <strain evidence="8">ATCC 51547 / Ice1</strain>
    </source>
</reference>
<feature type="transmembrane region" description="Helical" evidence="5">
    <location>
        <begin position="12"/>
        <end position="33"/>
    </location>
</feature>
<organism evidence="7 8">
    <name type="scientific">Heliobacterium modesticaldum (strain ATCC 51547 / Ice1)</name>
    <dbReference type="NCBI Taxonomy" id="498761"/>
    <lineage>
        <taxon>Bacteria</taxon>
        <taxon>Bacillati</taxon>
        <taxon>Bacillota</taxon>
        <taxon>Clostridia</taxon>
        <taxon>Eubacteriales</taxon>
        <taxon>Heliobacteriaceae</taxon>
        <taxon>Heliomicrobium</taxon>
    </lineage>
</organism>
<evidence type="ECO:0000256" key="2">
    <source>
        <dbReference type="ARBA" id="ARBA00022692"/>
    </source>
</evidence>
<feature type="transmembrane region" description="Helical" evidence="5">
    <location>
        <begin position="258"/>
        <end position="278"/>
    </location>
</feature>
<evidence type="ECO:0000313" key="7">
    <source>
        <dbReference type="EMBL" id="ABZ83440.1"/>
    </source>
</evidence>
<feature type="transmembrane region" description="Helical" evidence="5">
    <location>
        <begin position="499"/>
        <end position="524"/>
    </location>
</feature>
<evidence type="ECO:0000256" key="4">
    <source>
        <dbReference type="ARBA" id="ARBA00023136"/>
    </source>
</evidence>
<dbReference type="GO" id="GO:0016020">
    <property type="term" value="C:membrane"/>
    <property type="evidence" value="ECO:0007669"/>
    <property type="project" value="UniProtKB-SubCell"/>
</dbReference>
<feature type="transmembrane region" description="Helical" evidence="5">
    <location>
        <begin position="436"/>
        <end position="456"/>
    </location>
</feature>
<dbReference type="HOGENOM" id="CLU_011929_0_0_9"/>
<dbReference type="Pfam" id="PF04932">
    <property type="entry name" value="Wzy_C"/>
    <property type="match status" value="1"/>
</dbReference>
<protein>
    <submittedName>
        <fullName evidence="7">O-antigen polymerase, putative</fullName>
    </submittedName>
</protein>
<feature type="transmembrane region" description="Helical" evidence="5">
    <location>
        <begin position="213"/>
        <end position="230"/>
    </location>
</feature>
<dbReference type="InterPro" id="IPR007016">
    <property type="entry name" value="O-antigen_ligase-rel_domated"/>
</dbReference>
<keyword evidence="3 5" id="KW-1133">Transmembrane helix</keyword>
<proteinExistence type="predicted"/>
<dbReference type="SUPFAM" id="SSF48452">
    <property type="entry name" value="TPR-like"/>
    <property type="match status" value="1"/>
</dbReference>
<feature type="transmembrane region" description="Helical" evidence="5">
    <location>
        <begin position="45"/>
        <end position="64"/>
    </location>
</feature>
<accession>B0THK2</accession>
<keyword evidence="8" id="KW-1185">Reference proteome</keyword>
<dbReference type="eggNOG" id="COG3307">
    <property type="taxonomic scope" value="Bacteria"/>
</dbReference>
<evidence type="ECO:0000256" key="3">
    <source>
        <dbReference type="ARBA" id="ARBA00022989"/>
    </source>
</evidence>
<dbReference type="Proteomes" id="UP000008550">
    <property type="component" value="Chromosome"/>
</dbReference>
<feature type="transmembrane region" description="Helical" evidence="5">
    <location>
        <begin position="191"/>
        <end position="208"/>
    </location>
</feature>
<dbReference type="AlphaFoldDB" id="B0THK2"/>
<feature type="transmembrane region" description="Helical" evidence="5">
    <location>
        <begin position="145"/>
        <end position="171"/>
    </location>
</feature>
<keyword evidence="2 5" id="KW-0812">Transmembrane</keyword>
<name>B0THK2_HELMI</name>
<dbReference type="KEGG" id="hmo:HM1_1134"/>
<feature type="transmembrane region" description="Helical" evidence="5">
    <location>
        <begin position="333"/>
        <end position="358"/>
    </location>
</feature>
<sequence length="835" mass="92338">MRVDTMKVEEKAIKLCANYFAISVILLIGLAPFFRGLFFEREMNFHLYGASALALCAIVVLSLFRTSLPDASKKMVNRIWRSPYFIALTLLMLWYGISFFSAINPRLALYTWLRQIDYFMVFIFAFVATVFMYGEKKRAGSNYLLWILLALTAIGTVVAVIAIAAAQGFVAINGALVSGRLSSTLQYPNTLAAYLTVPFLTGIHLAALSRNRYGAALSASMSFLILLTVLGTQSRGAWMMIPLFIFLYWLGQKDKKRNLVLLSLLFAVAIAVSSMTVGPEVQLGHPNGRALLITLASALSLGGTWFVLLPFLRKWEEPAKVGKDGAERNEHRRWASIGTIVSGAVVLAILFIGAYVIFSGSDNPVLQRIMSISTGDNNFRERLVFYSDAFRMGLERPLLGWGGGGWKAGYRAYQSFLYNTTEVHNHFLQVWVETGIIGFVSFISLFLMMSFGLYSLWRNSRRCDNEWYVSSVWTIGISALALAMHSAMDFNLSLSAVALLLWALIGVYAACEQITGTGLSALLAKEAARSASLTDRWRNHRSESFGLLSSALLLMMLPMTIFPFLFRDAESEALAYASALDQKDVQGALHHLQQAMASDPWKADYPSAMAQLLVTNHERASDEKMKVRMLEESERYARKAVETDAFNAGAHMLLAQVLIARGNYEEALTEAEIGKACSPWLVTAYLDVAKVNSDVALRQRIALARGQAQPSWKSQSERALNRVIEIATEASGKKETLPPALRSLWRHQPDLTLTPELALMAGKAAVLLGDADRAESLLASATAQRDDVTKALAELWRGAALKKRGDHRGDEMMEAARSTSLTAASEYTLMKQLGL</sequence>
<dbReference type="PANTHER" id="PTHR37422">
    <property type="entry name" value="TEICHURONIC ACID BIOSYNTHESIS PROTEIN TUAE"/>
    <property type="match status" value="1"/>
</dbReference>
<feature type="transmembrane region" description="Helical" evidence="5">
    <location>
        <begin position="115"/>
        <end position="133"/>
    </location>
</feature>
<evidence type="ECO:0000256" key="1">
    <source>
        <dbReference type="ARBA" id="ARBA00004141"/>
    </source>
</evidence>
<comment type="subcellular location">
    <subcellularLocation>
        <location evidence="1">Membrane</location>
        <topology evidence="1">Multi-pass membrane protein</topology>
    </subcellularLocation>
</comment>
<dbReference type="OrthoDB" id="1808577at2"/>
<feature type="transmembrane region" description="Helical" evidence="5">
    <location>
        <begin position="290"/>
        <end position="312"/>
    </location>
</feature>
<evidence type="ECO:0000313" key="8">
    <source>
        <dbReference type="Proteomes" id="UP000008550"/>
    </source>
</evidence>
<feature type="transmembrane region" description="Helical" evidence="5">
    <location>
        <begin position="84"/>
        <end position="103"/>
    </location>
</feature>
<feature type="transmembrane region" description="Helical" evidence="5">
    <location>
        <begin position="468"/>
        <end position="487"/>
    </location>
</feature>
<feature type="domain" description="O-antigen ligase-related" evidence="6">
    <location>
        <begin position="334"/>
        <end position="443"/>
    </location>
</feature>
<gene>
    <name evidence="7" type="ORF">HM1_1134</name>
</gene>
<dbReference type="eggNOG" id="COG0457">
    <property type="taxonomic scope" value="Bacteria"/>
</dbReference>
<dbReference type="PANTHER" id="PTHR37422:SF23">
    <property type="entry name" value="TEICHURONIC ACID BIOSYNTHESIS PROTEIN TUAE"/>
    <property type="match status" value="1"/>
</dbReference>